<dbReference type="RefSeq" id="WP_163757710.1">
    <property type="nucleotide sequence ID" value="NZ_BLKW01000004.1"/>
</dbReference>
<dbReference type="InterPro" id="IPR008691">
    <property type="entry name" value="LpqH"/>
</dbReference>
<dbReference type="EMBL" id="BLKW01000004">
    <property type="protein sequence ID" value="GFG75159.1"/>
    <property type="molecule type" value="Genomic_DNA"/>
</dbReference>
<comment type="caution">
    <text evidence="7">The sequence shown here is derived from an EMBL/GenBank/DDBJ whole genome shotgun (WGS) entry which is preliminary data.</text>
</comment>
<feature type="signal peptide" evidence="6">
    <location>
        <begin position="1"/>
        <end position="20"/>
    </location>
</feature>
<evidence type="ECO:0000256" key="3">
    <source>
        <dbReference type="ARBA" id="ARBA00023136"/>
    </source>
</evidence>
<keyword evidence="2 6" id="KW-0732">Signal</keyword>
<dbReference type="Pfam" id="PF05481">
    <property type="entry name" value="Myco_19_kDa"/>
    <property type="match status" value="1"/>
</dbReference>
<keyword evidence="1" id="KW-1003">Cell membrane</keyword>
<dbReference type="PROSITE" id="PS51257">
    <property type="entry name" value="PROKAR_LIPOPROTEIN"/>
    <property type="match status" value="1"/>
</dbReference>
<keyword evidence="8" id="KW-1185">Reference proteome</keyword>
<dbReference type="AlphaFoldDB" id="A0A7I9XZE1"/>
<evidence type="ECO:0000313" key="7">
    <source>
        <dbReference type="EMBL" id="GFG75159.1"/>
    </source>
</evidence>
<proteinExistence type="predicted"/>
<feature type="chain" id="PRO_5039517841" description="Lipoprotein LppE" evidence="6">
    <location>
        <begin position="21"/>
        <end position="138"/>
    </location>
</feature>
<sequence>MSQRFCAMVLTALVLATASAACSGHTVPQKTARITVDNNTRTSQAVSCTQLQWLLTMDISATPAHVRAVLNLQADKPKPESVNIDNFNGFSGIADSGAGSAQAAFAHDTYTITGAAQQTNPDNPNTPTTATFRIEAKC</sequence>
<accession>A0A7I9XZE1</accession>
<evidence type="ECO:0008006" key="9">
    <source>
        <dbReference type="Google" id="ProtNLM"/>
    </source>
</evidence>
<gene>
    <name evidence="7" type="ORF">MBOT_25240</name>
</gene>
<organism evidence="7 8">
    <name type="scientific">Mycobacterium botniense</name>
    <dbReference type="NCBI Taxonomy" id="84962"/>
    <lineage>
        <taxon>Bacteria</taxon>
        <taxon>Bacillati</taxon>
        <taxon>Actinomycetota</taxon>
        <taxon>Actinomycetes</taxon>
        <taxon>Mycobacteriales</taxon>
        <taxon>Mycobacteriaceae</taxon>
        <taxon>Mycobacterium</taxon>
    </lineage>
</organism>
<evidence type="ECO:0000313" key="8">
    <source>
        <dbReference type="Proteomes" id="UP000465361"/>
    </source>
</evidence>
<evidence type="ECO:0000256" key="5">
    <source>
        <dbReference type="ARBA" id="ARBA00023288"/>
    </source>
</evidence>
<name>A0A7I9XZE1_9MYCO</name>
<reference evidence="7 8" key="1">
    <citation type="journal article" date="2019" name="Emerg. Microbes Infect.">
        <title>Comprehensive subspecies identification of 175 nontuberculous mycobacteria species based on 7547 genomic profiles.</title>
        <authorList>
            <person name="Matsumoto Y."/>
            <person name="Kinjo T."/>
            <person name="Motooka D."/>
            <person name="Nabeya D."/>
            <person name="Jung N."/>
            <person name="Uechi K."/>
            <person name="Horii T."/>
            <person name="Iida T."/>
            <person name="Fujita J."/>
            <person name="Nakamura S."/>
        </authorList>
    </citation>
    <scope>NUCLEOTIDE SEQUENCE [LARGE SCALE GENOMIC DNA]</scope>
    <source>
        <strain evidence="7 8">JCM 17322</strain>
    </source>
</reference>
<dbReference type="Proteomes" id="UP000465361">
    <property type="component" value="Unassembled WGS sequence"/>
</dbReference>
<evidence type="ECO:0000256" key="2">
    <source>
        <dbReference type="ARBA" id="ARBA00022729"/>
    </source>
</evidence>
<keyword evidence="4" id="KW-0564">Palmitate</keyword>
<dbReference type="GO" id="GO:0016020">
    <property type="term" value="C:membrane"/>
    <property type="evidence" value="ECO:0007669"/>
    <property type="project" value="InterPro"/>
</dbReference>
<evidence type="ECO:0000256" key="6">
    <source>
        <dbReference type="SAM" id="SignalP"/>
    </source>
</evidence>
<evidence type="ECO:0000256" key="1">
    <source>
        <dbReference type="ARBA" id="ARBA00022475"/>
    </source>
</evidence>
<evidence type="ECO:0000256" key="4">
    <source>
        <dbReference type="ARBA" id="ARBA00023139"/>
    </source>
</evidence>
<keyword evidence="5" id="KW-0449">Lipoprotein</keyword>
<keyword evidence="3" id="KW-0472">Membrane</keyword>
<protein>
    <recommendedName>
        <fullName evidence="9">Lipoprotein LppE</fullName>
    </recommendedName>
</protein>